<comment type="caution">
    <text evidence="2">The sequence shown here is derived from an EMBL/GenBank/DDBJ whole genome shotgun (WGS) entry which is preliminary data.</text>
</comment>
<evidence type="ECO:0000256" key="1">
    <source>
        <dbReference type="SAM" id="MobiDB-lite"/>
    </source>
</evidence>
<reference evidence="2 3" key="1">
    <citation type="submission" date="2019-05" db="EMBL/GenBank/DDBJ databases">
        <title>Emergence of the Ug99 lineage of the wheat stem rust pathogen through somatic hybridization.</title>
        <authorList>
            <person name="Li F."/>
            <person name="Upadhyaya N.M."/>
            <person name="Sperschneider J."/>
            <person name="Matny O."/>
            <person name="Nguyen-Phuc H."/>
            <person name="Mago R."/>
            <person name="Raley C."/>
            <person name="Miller M.E."/>
            <person name="Silverstein K.A.T."/>
            <person name="Henningsen E."/>
            <person name="Hirsch C.D."/>
            <person name="Visser B."/>
            <person name="Pretorius Z.A."/>
            <person name="Steffenson B.J."/>
            <person name="Schwessinger B."/>
            <person name="Dodds P.N."/>
            <person name="Figueroa M."/>
        </authorList>
    </citation>
    <scope>NUCLEOTIDE SEQUENCE [LARGE SCALE GENOMIC DNA]</scope>
    <source>
        <strain evidence="2 3">Ug99</strain>
    </source>
</reference>
<organism evidence="2 3">
    <name type="scientific">Puccinia graminis f. sp. tritici</name>
    <dbReference type="NCBI Taxonomy" id="56615"/>
    <lineage>
        <taxon>Eukaryota</taxon>
        <taxon>Fungi</taxon>
        <taxon>Dikarya</taxon>
        <taxon>Basidiomycota</taxon>
        <taxon>Pucciniomycotina</taxon>
        <taxon>Pucciniomycetes</taxon>
        <taxon>Pucciniales</taxon>
        <taxon>Pucciniaceae</taxon>
        <taxon>Puccinia</taxon>
    </lineage>
</organism>
<feature type="region of interest" description="Disordered" evidence="1">
    <location>
        <begin position="37"/>
        <end position="58"/>
    </location>
</feature>
<feature type="compositionally biased region" description="Basic residues" evidence="1">
    <location>
        <begin position="43"/>
        <end position="53"/>
    </location>
</feature>
<dbReference type="AlphaFoldDB" id="A0A5B0SM25"/>
<gene>
    <name evidence="2" type="ORF">PGTUg99_029604</name>
</gene>
<proteinExistence type="predicted"/>
<dbReference type="Proteomes" id="UP000325313">
    <property type="component" value="Unassembled WGS sequence"/>
</dbReference>
<evidence type="ECO:0000313" key="2">
    <source>
        <dbReference type="EMBL" id="KAA1138920.1"/>
    </source>
</evidence>
<name>A0A5B0SM25_PUCGR</name>
<evidence type="ECO:0000313" key="3">
    <source>
        <dbReference type="Proteomes" id="UP000325313"/>
    </source>
</evidence>
<protein>
    <submittedName>
        <fullName evidence="2">Uncharacterized protein</fullName>
    </submittedName>
</protein>
<dbReference type="EMBL" id="VDEP01000001">
    <property type="protein sequence ID" value="KAA1138920.1"/>
    <property type="molecule type" value="Genomic_DNA"/>
</dbReference>
<accession>A0A5B0SM25</accession>
<sequence>MLSAQSTVLATSTQSQLAILQGGAAAIQYQLQQEQEQEEAARRQKHGGSRKGRAANIDRDFEAGYEQLTKDYFSETPRARYNDYQFWR</sequence>